<feature type="transmembrane region" description="Helical" evidence="4">
    <location>
        <begin position="390"/>
        <end position="407"/>
    </location>
</feature>
<dbReference type="PANTHER" id="PTHR11360">
    <property type="entry name" value="MONOCARBOXYLATE TRANSPORTER"/>
    <property type="match status" value="1"/>
</dbReference>
<dbReference type="InterPro" id="IPR020846">
    <property type="entry name" value="MFS_dom"/>
</dbReference>
<gene>
    <name evidence="6" type="ORF">KMZ29_07825</name>
</gene>
<dbReference type="PROSITE" id="PS50850">
    <property type="entry name" value="MFS"/>
    <property type="match status" value="1"/>
</dbReference>
<feature type="transmembrane region" description="Helical" evidence="4">
    <location>
        <begin position="354"/>
        <end position="378"/>
    </location>
</feature>
<dbReference type="InterPro" id="IPR050327">
    <property type="entry name" value="Proton-linked_MCT"/>
</dbReference>
<feature type="transmembrane region" description="Helical" evidence="4">
    <location>
        <begin position="235"/>
        <end position="259"/>
    </location>
</feature>
<name>A0A975NJI3_9BRAD</name>
<evidence type="ECO:0000256" key="3">
    <source>
        <dbReference type="ARBA" id="ARBA00023136"/>
    </source>
</evidence>
<dbReference type="Proteomes" id="UP000680839">
    <property type="component" value="Chromosome"/>
</dbReference>
<dbReference type="InterPro" id="IPR011701">
    <property type="entry name" value="MFS"/>
</dbReference>
<proteinExistence type="predicted"/>
<feature type="transmembrane region" description="Helical" evidence="4">
    <location>
        <begin position="54"/>
        <end position="77"/>
    </location>
</feature>
<feature type="transmembrane region" description="Helical" evidence="4">
    <location>
        <begin position="113"/>
        <end position="141"/>
    </location>
</feature>
<dbReference type="AlphaFoldDB" id="A0A975NJI3"/>
<evidence type="ECO:0000313" key="6">
    <source>
        <dbReference type="EMBL" id="QWG15701.1"/>
    </source>
</evidence>
<accession>A0A975NJI3</accession>
<keyword evidence="2 4" id="KW-1133">Transmembrane helix</keyword>
<evidence type="ECO:0000256" key="4">
    <source>
        <dbReference type="SAM" id="Phobius"/>
    </source>
</evidence>
<evidence type="ECO:0000259" key="5">
    <source>
        <dbReference type="PROSITE" id="PS50850"/>
    </source>
</evidence>
<dbReference type="PANTHER" id="PTHR11360:SF290">
    <property type="entry name" value="MONOCARBOXYLATE MFS PERMEASE"/>
    <property type="match status" value="1"/>
</dbReference>
<dbReference type="CDD" id="cd17355">
    <property type="entry name" value="MFS_YcxA_like"/>
    <property type="match status" value="1"/>
</dbReference>
<evidence type="ECO:0000256" key="2">
    <source>
        <dbReference type="ARBA" id="ARBA00022989"/>
    </source>
</evidence>
<keyword evidence="1 4" id="KW-0812">Transmembrane</keyword>
<dbReference type="SUPFAM" id="SSF103473">
    <property type="entry name" value="MFS general substrate transporter"/>
    <property type="match status" value="1"/>
</dbReference>
<feature type="transmembrane region" description="Helical" evidence="4">
    <location>
        <begin position="300"/>
        <end position="318"/>
    </location>
</feature>
<feature type="transmembrane region" description="Helical" evidence="4">
    <location>
        <begin position="148"/>
        <end position="169"/>
    </location>
</feature>
<protein>
    <submittedName>
        <fullName evidence="6">MFS transporter</fullName>
    </submittedName>
</protein>
<feature type="domain" description="Major facilitator superfamily (MFS) profile" evidence="5">
    <location>
        <begin position="23"/>
        <end position="413"/>
    </location>
</feature>
<dbReference type="InterPro" id="IPR036259">
    <property type="entry name" value="MFS_trans_sf"/>
</dbReference>
<dbReference type="Gene3D" id="1.20.1250.20">
    <property type="entry name" value="MFS general substrate transporter like domains"/>
    <property type="match status" value="2"/>
</dbReference>
<feature type="transmembrane region" description="Helical" evidence="4">
    <location>
        <begin position="89"/>
        <end position="107"/>
    </location>
</feature>
<feature type="transmembrane region" description="Helical" evidence="4">
    <location>
        <begin position="324"/>
        <end position="347"/>
    </location>
</feature>
<evidence type="ECO:0000313" key="7">
    <source>
        <dbReference type="Proteomes" id="UP000680839"/>
    </source>
</evidence>
<feature type="transmembrane region" description="Helical" evidence="4">
    <location>
        <begin position="20"/>
        <end position="42"/>
    </location>
</feature>
<feature type="transmembrane region" description="Helical" evidence="4">
    <location>
        <begin position="175"/>
        <end position="199"/>
    </location>
</feature>
<dbReference type="Pfam" id="PF07690">
    <property type="entry name" value="MFS_1"/>
    <property type="match status" value="1"/>
</dbReference>
<dbReference type="GO" id="GO:0022857">
    <property type="term" value="F:transmembrane transporter activity"/>
    <property type="evidence" value="ECO:0007669"/>
    <property type="project" value="InterPro"/>
</dbReference>
<dbReference type="EMBL" id="CP076134">
    <property type="protein sequence ID" value="QWG15701.1"/>
    <property type="molecule type" value="Genomic_DNA"/>
</dbReference>
<feature type="transmembrane region" description="Helical" evidence="4">
    <location>
        <begin position="271"/>
        <end position="293"/>
    </location>
</feature>
<reference evidence="6" key="1">
    <citation type="submission" date="2021-06" db="EMBL/GenBank/DDBJ databases">
        <title>Bradyrhizobium sp. S2-20-1 Genome sequencing.</title>
        <authorList>
            <person name="Jin L."/>
        </authorList>
    </citation>
    <scope>NUCLEOTIDE SEQUENCE</scope>
    <source>
        <strain evidence="6">S2-20-1</strain>
    </source>
</reference>
<organism evidence="6 7">
    <name type="scientific">Bradyrhizobium sediminis</name>
    <dbReference type="NCBI Taxonomy" id="2840469"/>
    <lineage>
        <taxon>Bacteria</taxon>
        <taxon>Pseudomonadati</taxon>
        <taxon>Pseudomonadota</taxon>
        <taxon>Alphaproteobacteria</taxon>
        <taxon>Hyphomicrobiales</taxon>
        <taxon>Nitrobacteraceae</taxon>
        <taxon>Bradyrhizobium</taxon>
    </lineage>
</organism>
<evidence type="ECO:0000256" key="1">
    <source>
        <dbReference type="ARBA" id="ARBA00022692"/>
    </source>
</evidence>
<sequence length="413" mass="42963">MILAQDTSPSDETALRYAGWRVVLACFLMAVFLFGFGLYGHGVYLAELQRLNGWPAALISGASTLSFLLSNIFATFTNELVARLGPKRLVLLGIAALASSTTLLALATAPWQLYAAFILMSLGWIGMGTVVIATVVSLWFVRRRGLAISLAFTGASAGGVVVTPLLVLLVERLGFPAAMLTATAIMVAVLVPGALAWVGPPWGGGAAERPAIDSSQAQVSSAPSDISRAKLMRSLAFWTISVPFALALLAQVGFIVHQIALLEPKIGRTSAGFAVSVMTIMAIAGRVGLGMVVDRLDPRLVTAASLVSQAAALLTILQSDIVPIVLVACAVFGFSVGNIITLPPLIIHREFSAAGFAIVMGLSSAISGTVGALGPWLVGLVRGWSGDYDAVLALCIALELVAAAIVVRGRARD</sequence>
<keyword evidence="3 4" id="KW-0472">Membrane</keyword>